<dbReference type="AlphaFoldDB" id="Q12UQ6"/>
<evidence type="ECO:0000313" key="1">
    <source>
        <dbReference type="EMBL" id="ABE52820.1"/>
    </source>
</evidence>
<dbReference type="HOGENOM" id="CLU_2597696_0_0_2"/>
<keyword evidence="2" id="KW-1185">Reference proteome</keyword>
<evidence type="ECO:0000313" key="2">
    <source>
        <dbReference type="Proteomes" id="UP000001979"/>
    </source>
</evidence>
<gene>
    <name evidence="1" type="ordered locus">Mbur_1939</name>
</gene>
<name>Q12UQ6_METBU</name>
<dbReference type="Proteomes" id="UP000001979">
    <property type="component" value="Chromosome"/>
</dbReference>
<dbReference type="KEGG" id="mbu:Mbur_1939"/>
<organism evidence="1 2">
    <name type="scientific">Methanococcoides burtonii (strain DSM 6242 / NBRC 107633 / OCM 468 / ACE-M)</name>
    <dbReference type="NCBI Taxonomy" id="259564"/>
    <lineage>
        <taxon>Archaea</taxon>
        <taxon>Methanobacteriati</taxon>
        <taxon>Methanobacteriota</taxon>
        <taxon>Stenosarchaea group</taxon>
        <taxon>Methanomicrobia</taxon>
        <taxon>Methanosarcinales</taxon>
        <taxon>Methanosarcinaceae</taxon>
        <taxon>Methanococcoides</taxon>
    </lineage>
</organism>
<sequence length="79" mass="8674">MRYVFVKYIVRTGRATNNGKAMANIFEMCYIGGIAERAGVVNTILSQIKLVIQIINAYLVAESGLYGTLINCVTQPSTQ</sequence>
<proteinExistence type="predicted"/>
<accession>Q12UQ6</accession>
<dbReference type="STRING" id="259564.Mbur_1939"/>
<dbReference type="EMBL" id="CP000300">
    <property type="protein sequence ID" value="ABE52820.1"/>
    <property type="molecule type" value="Genomic_DNA"/>
</dbReference>
<reference evidence="2" key="1">
    <citation type="journal article" date="2009" name="ISME J.">
        <title>The genome sequence of the psychrophilic archaeon, Methanococcoides burtonii: the role of genome evolution in cold adaptation.</title>
        <authorList>
            <person name="Allen M.A."/>
            <person name="Lauro F.M."/>
            <person name="Williams T.J."/>
            <person name="Burg D."/>
            <person name="Siddiqui K.S."/>
            <person name="De Francisci D."/>
            <person name="Chong K.W."/>
            <person name="Pilak O."/>
            <person name="Chew H.H."/>
            <person name="De Maere M.Z."/>
            <person name="Ting L."/>
            <person name="Katrib M."/>
            <person name="Ng C."/>
            <person name="Sowers K.R."/>
            <person name="Galperin M.Y."/>
            <person name="Anderson I.J."/>
            <person name="Ivanova N."/>
            <person name="Dalin E."/>
            <person name="Martinez M."/>
            <person name="Lapidus A."/>
            <person name="Hauser L."/>
            <person name="Land M."/>
            <person name="Thomas T."/>
            <person name="Cavicchioli R."/>
        </authorList>
    </citation>
    <scope>NUCLEOTIDE SEQUENCE [LARGE SCALE GENOMIC DNA]</scope>
    <source>
        <strain evidence="2">DSM 6242 / NBRC 107633 / OCM 468 / ACE-M</strain>
    </source>
</reference>
<protein>
    <submittedName>
        <fullName evidence="1">Uncharacterized protein</fullName>
    </submittedName>
</protein>